<dbReference type="InterPro" id="IPR000292">
    <property type="entry name" value="For/NO2_transpt"/>
</dbReference>
<name>A0AAD3HHU6_9CHLO</name>
<evidence type="ECO:0000256" key="6">
    <source>
        <dbReference type="ARBA" id="ARBA00049660"/>
    </source>
</evidence>
<dbReference type="Gene3D" id="1.20.1080.10">
    <property type="entry name" value="Glycerol uptake facilitator protein"/>
    <property type="match status" value="1"/>
</dbReference>
<dbReference type="AlphaFoldDB" id="A0AAD3HHU6"/>
<comment type="subcellular location">
    <subcellularLocation>
        <location evidence="1">Membrane</location>
        <topology evidence="1">Multi-pass membrane protein</topology>
    </subcellularLocation>
</comment>
<evidence type="ECO:0000256" key="1">
    <source>
        <dbReference type="ARBA" id="ARBA00004141"/>
    </source>
</evidence>
<feature type="region of interest" description="Disordered" evidence="7">
    <location>
        <begin position="36"/>
        <end position="58"/>
    </location>
</feature>
<dbReference type="Proteomes" id="UP001054857">
    <property type="component" value="Unassembled WGS sequence"/>
</dbReference>
<dbReference type="InterPro" id="IPR024002">
    <property type="entry name" value="For/NO2_transpt_CS"/>
</dbReference>
<keyword evidence="3 8" id="KW-0812">Transmembrane</keyword>
<keyword evidence="10" id="KW-1185">Reference proteome</keyword>
<dbReference type="FunFam" id="1.20.1080.10:FF:000011">
    <property type="entry name" value="Formate family transporter"/>
    <property type="match status" value="1"/>
</dbReference>
<gene>
    <name evidence="9" type="ORF">Agub_g1878</name>
</gene>
<evidence type="ECO:0000256" key="4">
    <source>
        <dbReference type="ARBA" id="ARBA00022989"/>
    </source>
</evidence>
<feature type="transmembrane region" description="Helical" evidence="8">
    <location>
        <begin position="148"/>
        <end position="170"/>
    </location>
</feature>
<feature type="transmembrane region" description="Helical" evidence="8">
    <location>
        <begin position="277"/>
        <end position="301"/>
    </location>
</feature>
<keyword evidence="5 8" id="KW-0472">Membrane</keyword>
<sequence length="398" mass="42123">MAAPMLAPLRQRSSKLACLLSSKRFFSAQPQNDQFLAGKALSGREEEQESQSPAQTRATIEQTLQSRTFAPFGLTSAAKPSTSPFDMQTRQFSAPVPAAAKEAAPPAPVNTKVEIVSAPPATLNPAQVYDAIVNIGAYKVDAPAWKTFILGCAAGFYVSFGGTFACQVAGQIPAIAAANPGVQKLMFAGVFPLGLLLVMMCGSELFTGNTAYMTAAIYEGKAKINHLIKNWTLSYAGNLAGSLFVVALLSASGVLAYNAMPATLATFKCGLPLMEAFTRGIICNWMVCAAVWVAMCSNTLAGRIMGMWPPIMGFILMGGEHSVANMFFIPMGMALGAPITWDQFVFNNLLPVTAGNIVGGAFFMATTYSMAFGGLGKKFQKKIDAVTKAAAAQQIEKK</sequence>
<keyword evidence="2" id="KW-0813">Transport</keyword>
<feature type="transmembrane region" description="Helical" evidence="8">
    <location>
        <begin position="233"/>
        <end position="257"/>
    </location>
</feature>
<keyword evidence="4 8" id="KW-1133">Transmembrane helix</keyword>
<dbReference type="InterPro" id="IPR023271">
    <property type="entry name" value="Aquaporin-like"/>
</dbReference>
<evidence type="ECO:0000256" key="5">
    <source>
        <dbReference type="ARBA" id="ARBA00023136"/>
    </source>
</evidence>
<feature type="transmembrane region" description="Helical" evidence="8">
    <location>
        <begin position="353"/>
        <end position="375"/>
    </location>
</feature>
<evidence type="ECO:0008006" key="11">
    <source>
        <dbReference type="Google" id="ProtNLM"/>
    </source>
</evidence>
<comment type="similarity">
    <text evidence="6">Belongs to the FNT transporter (TC 1.A.16) family.</text>
</comment>
<evidence type="ECO:0000256" key="3">
    <source>
        <dbReference type="ARBA" id="ARBA00022692"/>
    </source>
</evidence>
<accession>A0AAD3HHU6</accession>
<organism evidence="9 10">
    <name type="scientific">Astrephomene gubernaculifera</name>
    <dbReference type="NCBI Taxonomy" id="47775"/>
    <lineage>
        <taxon>Eukaryota</taxon>
        <taxon>Viridiplantae</taxon>
        <taxon>Chlorophyta</taxon>
        <taxon>core chlorophytes</taxon>
        <taxon>Chlorophyceae</taxon>
        <taxon>CS clade</taxon>
        <taxon>Chlamydomonadales</taxon>
        <taxon>Astrephomenaceae</taxon>
        <taxon>Astrephomene</taxon>
    </lineage>
</organism>
<dbReference type="GO" id="GO:0005886">
    <property type="term" value="C:plasma membrane"/>
    <property type="evidence" value="ECO:0007669"/>
    <property type="project" value="TreeGrafter"/>
</dbReference>
<evidence type="ECO:0000313" key="10">
    <source>
        <dbReference type="Proteomes" id="UP001054857"/>
    </source>
</evidence>
<dbReference type="PROSITE" id="PS01005">
    <property type="entry name" value="FORMATE_NITRITE_TP_1"/>
    <property type="match status" value="1"/>
</dbReference>
<dbReference type="PANTHER" id="PTHR30520">
    <property type="entry name" value="FORMATE TRANSPORTER-RELATED"/>
    <property type="match status" value="1"/>
</dbReference>
<protein>
    <recommendedName>
        <fullName evidence="11">Formate/nitrite transporter</fullName>
    </recommendedName>
</protein>
<comment type="caution">
    <text evidence="9">The sequence shown here is derived from an EMBL/GenBank/DDBJ whole genome shotgun (WGS) entry which is preliminary data.</text>
</comment>
<evidence type="ECO:0000256" key="8">
    <source>
        <dbReference type="SAM" id="Phobius"/>
    </source>
</evidence>
<reference evidence="9 10" key="1">
    <citation type="journal article" date="2021" name="Sci. Rep.">
        <title>Genome sequencing of the multicellular alga Astrephomene provides insights into convergent evolution of germ-soma differentiation.</title>
        <authorList>
            <person name="Yamashita S."/>
            <person name="Yamamoto K."/>
            <person name="Matsuzaki R."/>
            <person name="Suzuki S."/>
            <person name="Yamaguchi H."/>
            <person name="Hirooka S."/>
            <person name="Minakuchi Y."/>
            <person name="Miyagishima S."/>
            <person name="Kawachi M."/>
            <person name="Toyoda A."/>
            <person name="Nozaki H."/>
        </authorList>
    </citation>
    <scope>NUCLEOTIDE SEQUENCE [LARGE SCALE GENOMIC DNA]</scope>
    <source>
        <strain evidence="9 10">NIES-4017</strain>
    </source>
</reference>
<dbReference type="EMBL" id="BMAR01000001">
    <property type="protein sequence ID" value="GFR41208.1"/>
    <property type="molecule type" value="Genomic_DNA"/>
</dbReference>
<feature type="transmembrane region" description="Helical" evidence="8">
    <location>
        <begin position="190"/>
        <end position="212"/>
    </location>
</feature>
<dbReference type="GO" id="GO:0015499">
    <property type="term" value="F:formate transmembrane transporter activity"/>
    <property type="evidence" value="ECO:0007669"/>
    <property type="project" value="TreeGrafter"/>
</dbReference>
<proteinExistence type="inferred from homology"/>
<evidence type="ECO:0000256" key="7">
    <source>
        <dbReference type="SAM" id="MobiDB-lite"/>
    </source>
</evidence>
<dbReference type="Pfam" id="PF01226">
    <property type="entry name" value="Form_Nir_trans"/>
    <property type="match status" value="1"/>
</dbReference>
<evidence type="ECO:0000313" key="9">
    <source>
        <dbReference type="EMBL" id="GFR41208.1"/>
    </source>
</evidence>
<dbReference type="PANTHER" id="PTHR30520:SF6">
    <property type="entry name" value="FORMATE_NITRATE FAMILY TRANSPORTER (EUROFUNG)"/>
    <property type="match status" value="1"/>
</dbReference>
<evidence type="ECO:0000256" key="2">
    <source>
        <dbReference type="ARBA" id="ARBA00022448"/>
    </source>
</evidence>
<feature type="transmembrane region" description="Helical" evidence="8">
    <location>
        <begin position="322"/>
        <end position="341"/>
    </location>
</feature>